<dbReference type="RefSeq" id="WP_049665584.1">
    <property type="nucleotide sequence ID" value="NZ_JBIVOC010000017.1"/>
</dbReference>
<feature type="signal peptide" evidence="1">
    <location>
        <begin position="1"/>
        <end position="22"/>
    </location>
</feature>
<evidence type="ECO:0000313" key="2">
    <source>
        <dbReference type="EMBL" id="KMY32369.1"/>
    </source>
</evidence>
<comment type="caution">
    <text evidence="2">The sequence shown here is derived from an EMBL/GenBank/DDBJ whole genome shotgun (WGS) entry which is preliminary data.</text>
</comment>
<proteinExistence type="predicted"/>
<name>A0A0K9FCQ4_9BACI</name>
<accession>A0A0K9FCQ4</accession>
<dbReference type="PATRIC" id="fig|582475.4.peg.1480"/>
<organism evidence="2 3">
    <name type="scientific">Lysinibacillus xylanilyticus</name>
    <dbReference type="NCBI Taxonomy" id="582475"/>
    <lineage>
        <taxon>Bacteria</taxon>
        <taxon>Bacillati</taxon>
        <taxon>Bacillota</taxon>
        <taxon>Bacilli</taxon>
        <taxon>Bacillales</taxon>
        <taxon>Bacillaceae</taxon>
        <taxon>Lysinibacillus</taxon>
    </lineage>
</organism>
<protein>
    <recommendedName>
        <fullName evidence="4">Lipoprotein</fullName>
    </recommendedName>
</protein>
<dbReference type="EMBL" id="LFXJ01000005">
    <property type="protein sequence ID" value="KMY32369.1"/>
    <property type="molecule type" value="Genomic_DNA"/>
</dbReference>
<evidence type="ECO:0000313" key="3">
    <source>
        <dbReference type="Proteomes" id="UP000037326"/>
    </source>
</evidence>
<evidence type="ECO:0008006" key="4">
    <source>
        <dbReference type="Google" id="ProtNLM"/>
    </source>
</evidence>
<feature type="chain" id="PRO_5038478002" description="Lipoprotein" evidence="1">
    <location>
        <begin position="23"/>
        <end position="119"/>
    </location>
</feature>
<dbReference type="PROSITE" id="PS51257">
    <property type="entry name" value="PROKAR_LIPOPROTEIN"/>
    <property type="match status" value="1"/>
</dbReference>
<evidence type="ECO:0000256" key="1">
    <source>
        <dbReference type="SAM" id="SignalP"/>
    </source>
</evidence>
<dbReference type="Proteomes" id="UP000037326">
    <property type="component" value="Unassembled WGS sequence"/>
</dbReference>
<reference evidence="3" key="1">
    <citation type="submission" date="2015-07" db="EMBL/GenBank/DDBJ databases">
        <authorList>
            <consortium name="Consortium for Microbial Forensics and Genomics (microFORGE)"/>
            <person name="Knight B.M."/>
            <person name="Roberts D.P."/>
            <person name="Lin D."/>
            <person name="Hari K."/>
            <person name="Fletcher J."/>
            <person name="Melcher U."/>
            <person name="Blagden T."/>
            <person name="Winegar R.A."/>
        </authorList>
    </citation>
    <scope>NUCLEOTIDE SEQUENCE [LARGE SCALE GENOMIC DNA]</scope>
    <source>
        <strain evidence="3">DSM 23493</strain>
    </source>
</reference>
<dbReference type="OrthoDB" id="2736286at2"/>
<gene>
    <name evidence="2" type="ORF">ACZ11_09555</name>
</gene>
<dbReference type="AlphaFoldDB" id="A0A0K9FCQ4"/>
<keyword evidence="1" id="KW-0732">Signal</keyword>
<dbReference type="GeneID" id="96598502"/>
<sequence length="119" mass="13795">MKKLCFLILMMFVLVACSTNQQGEVHYIAKSEHWKAVYHSNTEEGLQLFYLGEEKDLGDLQITIEGSNESITFDDVRVNMNKRFVLKKKESAKIFKKDAAPIIHIKWHSNYETLEVRSG</sequence>